<evidence type="ECO:0000313" key="9">
    <source>
        <dbReference type="Proteomes" id="UP000276133"/>
    </source>
</evidence>
<evidence type="ECO:0000313" key="8">
    <source>
        <dbReference type="EMBL" id="RNA18630.1"/>
    </source>
</evidence>
<feature type="transmembrane region" description="Helical" evidence="7">
    <location>
        <begin position="188"/>
        <end position="211"/>
    </location>
</feature>
<dbReference type="STRING" id="10195.A0A3M7R4Y7"/>
<sequence>MVEVEDVTNSSNEPSSSQNSSSNTNSTNQPNSSRLMIFISNDKISFVLYLTRLFSIACIFAFLVPLFGYDQNTLYQKAILASAAISALKLHQRLQNERFQLSREYFSKIIVEDSFHYLLYSLIFLNTSPITVVLVPIASFSIMHVSTYSQKLLGVLGMSSIGFVRKAIDLVIAKQRDIMLFVAINEILLAPTIIVMIFMGKCGLMVPFIYYRFICMRYQSRRNPYSREIFAQLRLAINMYTNNANCPQFVKNLANNMINLVNRLAPQ</sequence>
<comment type="subcellular location">
    <subcellularLocation>
        <location evidence="1">Membrane</location>
        <topology evidence="1">Multi-pass membrane protein</topology>
    </subcellularLocation>
</comment>
<dbReference type="InterPro" id="IPR005344">
    <property type="entry name" value="TMEM33/Pom33"/>
</dbReference>
<dbReference type="Pfam" id="PF03661">
    <property type="entry name" value="TMEM33_Pom33"/>
    <property type="match status" value="1"/>
</dbReference>
<dbReference type="AlphaFoldDB" id="A0A3M7R4Y7"/>
<feature type="transmembrane region" description="Helical" evidence="7">
    <location>
        <begin position="117"/>
        <end position="140"/>
    </location>
</feature>
<proteinExistence type="inferred from homology"/>
<feature type="region of interest" description="Disordered" evidence="6">
    <location>
        <begin position="1"/>
        <end position="30"/>
    </location>
</feature>
<dbReference type="InterPro" id="IPR051645">
    <property type="entry name" value="PER33/POM33_regulator"/>
</dbReference>
<dbReference type="EMBL" id="REGN01004196">
    <property type="protein sequence ID" value="RNA18630.1"/>
    <property type="molecule type" value="Genomic_DNA"/>
</dbReference>
<dbReference type="OrthoDB" id="5581259at2759"/>
<gene>
    <name evidence="8" type="ORF">BpHYR1_020236</name>
</gene>
<comment type="caution">
    <text evidence="8">The sequence shown here is derived from an EMBL/GenBank/DDBJ whole genome shotgun (WGS) entry which is preliminary data.</text>
</comment>
<protein>
    <submittedName>
        <fullName evidence="8">Transmembrane 33-like</fullName>
    </submittedName>
</protein>
<dbReference type="GO" id="GO:0005783">
    <property type="term" value="C:endoplasmic reticulum"/>
    <property type="evidence" value="ECO:0007669"/>
    <property type="project" value="TreeGrafter"/>
</dbReference>
<evidence type="ECO:0000256" key="7">
    <source>
        <dbReference type="SAM" id="Phobius"/>
    </source>
</evidence>
<reference evidence="8 9" key="1">
    <citation type="journal article" date="2018" name="Sci. Rep.">
        <title>Genomic signatures of local adaptation to the degree of environmental predictability in rotifers.</title>
        <authorList>
            <person name="Franch-Gras L."/>
            <person name="Hahn C."/>
            <person name="Garcia-Roger E.M."/>
            <person name="Carmona M.J."/>
            <person name="Serra M."/>
            <person name="Gomez A."/>
        </authorList>
    </citation>
    <scope>NUCLEOTIDE SEQUENCE [LARGE SCALE GENOMIC DNA]</scope>
    <source>
        <strain evidence="8">HYR1</strain>
    </source>
</reference>
<evidence type="ECO:0000256" key="1">
    <source>
        <dbReference type="ARBA" id="ARBA00004141"/>
    </source>
</evidence>
<keyword evidence="9" id="KW-1185">Reference proteome</keyword>
<evidence type="ECO:0000256" key="3">
    <source>
        <dbReference type="ARBA" id="ARBA00022692"/>
    </source>
</evidence>
<feature type="compositionally biased region" description="Low complexity" evidence="6">
    <location>
        <begin position="9"/>
        <end position="30"/>
    </location>
</feature>
<evidence type="ECO:0000256" key="2">
    <source>
        <dbReference type="ARBA" id="ARBA00007322"/>
    </source>
</evidence>
<dbReference type="Proteomes" id="UP000276133">
    <property type="component" value="Unassembled WGS sequence"/>
</dbReference>
<keyword evidence="5 7" id="KW-0472">Membrane</keyword>
<dbReference type="PANTHER" id="PTHR12703:SF4">
    <property type="entry name" value="TRANSMEMBRANE PROTEIN 33"/>
    <property type="match status" value="1"/>
</dbReference>
<dbReference type="PANTHER" id="PTHR12703">
    <property type="entry name" value="TRANSMEMBRANE PROTEIN 33"/>
    <property type="match status" value="1"/>
</dbReference>
<keyword evidence="4 7" id="KW-1133">Transmembrane helix</keyword>
<evidence type="ECO:0000256" key="4">
    <source>
        <dbReference type="ARBA" id="ARBA00022989"/>
    </source>
</evidence>
<keyword evidence="3 7" id="KW-0812">Transmembrane</keyword>
<comment type="similarity">
    <text evidence="2">Belongs to the PER33/POM33 family.</text>
</comment>
<dbReference type="GO" id="GO:0061024">
    <property type="term" value="P:membrane organization"/>
    <property type="evidence" value="ECO:0007669"/>
    <property type="project" value="TreeGrafter"/>
</dbReference>
<organism evidence="8 9">
    <name type="scientific">Brachionus plicatilis</name>
    <name type="common">Marine rotifer</name>
    <name type="synonym">Brachionus muelleri</name>
    <dbReference type="NCBI Taxonomy" id="10195"/>
    <lineage>
        <taxon>Eukaryota</taxon>
        <taxon>Metazoa</taxon>
        <taxon>Spiralia</taxon>
        <taxon>Gnathifera</taxon>
        <taxon>Rotifera</taxon>
        <taxon>Eurotatoria</taxon>
        <taxon>Monogononta</taxon>
        <taxon>Pseudotrocha</taxon>
        <taxon>Ploima</taxon>
        <taxon>Brachionidae</taxon>
        <taxon>Brachionus</taxon>
    </lineage>
</organism>
<evidence type="ECO:0000256" key="5">
    <source>
        <dbReference type="ARBA" id="ARBA00023136"/>
    </source>
</evidence>
<feature type="transmembrane region" description="Helical" evidence="7">
    <location>
        <begin position="46"/>
        <end position="67"/>
    </location>
</feature>
<evidence type="ECO:0000256" key="6">
    <source>
        <dbReference type="SAM" id="MobiDB-lite"/>
    </source>
</evidence>
<accession>A0A3M7R4Y7</accession>
<name>A0A3M7R4Y7_BRAPC</name>
<dbReference type="GO" id="GO:0016020">
    <property type="term" value="C:membrane"/>
    <property type="evidence" value="ECO:0007669"/>
    <property type="project" value="UniProtKB-SubCell"/>
</dbReference>
<dbReference type="GO" id="GO:0071786">
    <property type="term" value="P:endoplasmic reticulum tubular network organization"/>
    <property type="evidence" value="ECO:0007669"/>
    <property type="project" value="TreeGrafter"/>
</dbReference>